<dbReference type="AlphaFoldDB" id="A0A9D6L8D6"/>
<organism evidence="2 3">
    <name type="scientific">Eiseniibacteriota bacterium</name>
    <dbReference type="NCBI Taxonomy" id="2212470"/>
    <lineage>
        <taxon>Bacteria</taxon>
        <taxon>Candidatus Eiseniibacteriota</taxon>
    </lineage>
</organism>
<feature type="compositionally biased region" description="Basic and acidic residues" evidence="1">
    <location>
        <begin position="219"/>
        <end position="232"/>
    </location>
</feature>
<name>A0A9D6L8D6_UNCEI</name>
<accession>A0A9D6L8D6</accession>
<gene>
    <name evidence="2" type="ORF">HY076_00855</name>
</gene>
<proteinExistence type="predicted"/>
<comment type="caution">
    <text evidence="2">The sequence shown here is derived from an EMBL/GenBank/DDBJ whole genome shotgun (WGS) entry which is preliminary data.</text>
</comment>
<dbReference type="EMBL" id="JACQAY010000029">
    <property type="protein sequence ID" value="MBI3538810.1"/>
    <property type="molecule type" value="Genomic_DNA"/>
</dbReference>
<sequence>MGYASHHEADEEKLTSNRFLGHAFRRPAPVVAETLTVSVFMTFLYGCKTRLARAVGRASFVAAALEELGVEIVNKTRATIRSFESAQGLDTPKLQMLAANRLEEEVGVLIKSFLDQIAELKEARGVSRASLEEARGLPLQLGKLPRPRMSESQAEHAGEILAELPTLSSDFCGMIVAFDRQAGETLSTASAAAETLKLLRTKIYVFKERIRSVRKLAGRTRERPAVRGDARPFVKRSKR</sequence>
<evidence type="ECO:0000256" key="1">
    <source>
        <dbReference type="SAM" id="MobiDB-lite"/>
    </source>
</evidence>
<feature type="region of interest" description="Disordered" evidence="1">
    <location>
        <begin position="218"/>
        <end position="239"/>
    </location>
</feature>
<protein>
    <submittedName>
        <fullName evidence="2">Uncharacterized protein</fullName>
    </submittedName>
</protein>
<reference evidence="2" key="1">
    <citation type="submission" date="2020-07" db="EMBL/GenBank/DDBJ databases">
        <title>Huge and variable diversity of episymbiotic CPR bacteria and DPANN archaea in groundwater ecosystems.</title>
        <authorList>
            <person name="He C.Y."/>
            <person name="Keren R."/>
            <person name="Whittaker M."/>
            <person name="Farag I.F."/>
            <person name="Doudna J."/>
            <person name="Cate J.H.D."/>
            <person name="Banfield J.F."/>
        </authorList>
    </citation>
    <scope>NUCLEOTIDE SEQUENCE</scope>
    <source>
        <strain evidence="2">NC_groundwater_928_Pr1_S-0.2um_72_17</strain>
    </source>
</reference>
<evidence type="ECO:0000313" key="3">
    <source>
        <dbReference type="Proteomes" id="UP000807850"/>
    </source>
</evidence>
<evidence type="ECO:0000313" key="2">
    <source>
        <dbReference type="EMBL" id="MBI3538810.1"/>
    </source>
</evidence>
<dbReference type="Proteomes" id="UP000807850">
    <property type="component" value="Unassembled WGS sequence"/>
</dbReference>